<gene>
    <name evidence="2" type="ORF">B0T45_21615</name>
</gene>
<proteinExistence type="predicted"/>
<feature type="transmembrane region" description="Helical" evidence="1">
    <location>
        <begin position="22"/>
        <end position="43"/>
    </location>
</feature>
<evidence type="ECO:0000313" key="3">
    <source>
        <dbReference type="Proteomes" id="UP000192721"/>
    </source>
</evidence>
<evidence type="ECO:0000313" key="2">
    <source>
        <dbReference type="EMBL" id="OQS32603.1"/>
    </source>
</evidence>
<comment type="caution">
    <text evidence="2">The sequence shown here is derived from an EMBL/GenBank/DDBJ whole genome shotgun (WGS) entry which is preliminary data.</text>
</comment>
<dbReference type="InterPro" id="IPR032637">
    <property type="entry name" value="Phage_holin-like"/>
</dbReference>
<name>A0A1W0CCY0_9NEIS</name>
<keyword evidence="1" id="KW-1133">Transmembrane helix</keyword>
<dbReference type="Pfam" id="PF16931">
    <property type="entry name" value="Phage_holin_8"/>
    <property type="match status" value="1"/>
</dbReference>
<protein>
    <recommendedName>
        <fullName evidence="4">Phage holin</fullName>
    </recommendedName>
</protein>
<accession>A0A1W0CCY0</accession>
<dbReference type="EMBL" id="MUKV01000045">
    <property type="protein sequence ID" value="OQS32603.1"/>
    <property type="molecule type" value="Genomic_DNA"/>
</dbReference>
<dbReference type="Proteomes" id="UP000192721">
    <property type="component" value="Unassembled WGS sequence"/>
</dbReference>
<keyword evidence="1" id="KW-0812">Transmembrane</keyword>
<feature type="transmembrane region" description="Helical" evidence="1">
    <location>
        <begin position="55"/>
        <end position="75"/>
    </location>
</feature>
<sequence length="126" mass="13088">MSEPVSSGGAAVMAGVLGAASLVPYLNDGVLFASFAGGAVFVLSARDYGWRERVVYLFVSVVIGTICARFAAGIIDAAVDAITQRDLTVPDSAGALLASAVSVRILQGFIRRFESGPPVAPWEIKK</sequence>
<evidence type="ECO:0000256" key="1">
    <source>
        <dbReference type="SAM" id="Phobius"/>
    </source>
</evidence>
<organism evidence="2 3">
    <name type="scientific">Chromobacterium haemolyticum</name>
    <dbReference type="NCBI Taxonomy" id="394935"/>
    <lineage>
        <taxon>Bacteria</taxon>
        <taxon>Pseudomonadati</taxon>
        <taxon>Pseudomonadota</taxon>
        <taxon>Betaproteobacteria</taxon>
        <taxon>Neisseriales</taxon>
        <taxon>Chromobacteriaceae</taxon>
        <taxon>Chromobacterium</taxon>
    </lineage>
</organism>
<dbReference type="RefSeq" id="WP_081556922.1">
    <property type="nucleotide sequence ID" value="NZ_MUKV01000045.1"/>
</dbReference>
<dbReference type="AlphaFoldDB" id="A0A1W0CCY0"/>
<keyword evidence="1" id="KW-0472">Membrane</keyword>
<reference evidence="2 3" key="1">
    <citation type="submission" date="2017-02" db="EMBL/GenBank/DDBJ databases">
        <title>Chromobacterium haemolyticum H5244.</title>
        <authorList>
            <person name="Gulvik C.A."/>
        </authorList>
    </citation>
    <scope>NUCLEOTIDE SEQUENCE [LARGE SCALE GENOMIC DNA]</scope>
    <source>
        <strain evidence="2 3">H5244</strain>
    </source>
</reference>
<evidence type="ECO:0008006" key="4">
    <source>
        <dbReference type="Google" id="ProtNLM"/>
    </source>
</evidence>